<dbReference type="PANTHER" id="PTHR45655:SF13">
    <property type="entry name" value="SOLUBLE GUANYLATE CYCLASE GCY-32-RELATED"/>
    <property type="match status" value="1"/>
</dbReference>
<dbReference type="PaxDb" id="55529-EKX31887"/>
<feature type="transmembrane region" description="Helical" evidence="2">
    <location>
        <begin position="147"/>
        <end position="168"/>
    </location>
</feature>
<dbReference type="PANTHER" id="PTHR45655">
    <property type="entry name" value="GUANYLATE CYCLASE SOLUBLE SUBUNIT BETA-2"/>
    <property type="match status" value="1"/>
</dbReference>
<dbReference type="AlphaFoldDB" id="L1I746"/>
<dbReference type="GO" id="GO:0008074">
    <property type="term" value="C:guanylate cyclase complex, soluble"/>
    <property type="evidence" value="ECO:0007669"/>
    <property type="project" value="TreeGrafter"/>
</dbReference>
<dbReference type="Gene3D" id="3.30.70.1230">
    <property type="entry name" value="Nucleotide cyclase"/>
    <property type="match status" value="2"/>
</dbReference>
<dbReference type="GO" id="GO:0070482">
    <property type="term" value="P:response to oxygen levels"/>
    <property type="evidence" value="ECO:0007669"/>
    <property type="project" value="TreeGrafter"/>
</dbReference>
<evidence type="ECO:0000256" key="2">
    <source>
        <dbReference type="SAM" id="Phobius"/>
    </source>
</evidence>
<feature type="domain" description="Guanylate cyclase" evidence="3">
    <location>
        <begin position="266"/>
        <end position="404"/>
    </location>
</feature>
<dbReference type="RefSeq" id="XP_005818867.1">
    <property type="nucleotide sequence ID" value="XM_005818810.1"/>
</dbReference>
<dbReference type="GO" id="GO:0019934">
    <property type="term" value="P:cGMP-mediated signaling"/>
    <property type="evidence" value="ECO:0007669"/>
    <property type="project" value="TreeGrafter"/>
</dbReference>
<proteinExistence type="predicted"/>
<dbReference type="eggNOG" id="KOG3619">
    <property type="taxonomic scope" value="Eukaryota"/>
</dbReference>
<feature type="transmembrane region" description="Helical" evidence="2">
    <location>
        <begin position="188"/>
        <end position="209"/>
    </location>
</feature>
<dbReference type="GO" id="GO:0004383">
    <property type="term" value="F:guanylate cyclase activity"/>
    <property type="evidence" value="ECO:0007669"/>
    <property type="project" value="TreeGrafter"/>
</dbReference>
<organism evidence="4">
    <name type="scientific">Guillardia theta (strain CCMP2712)</name>
    <name type="common">Cryptophyte</name>
    <dbReference type="NCBI Taxonomy" id="905079"/>
    <lineage>
        <taxon>Eukaryota</taxon>
        <taxon>Cryptophyceae</taxon>
        <taxon>Pyrenomonadales</taxon>
        <taxon>Geminigeraceae</taxon>
        <taxon>Guillardia</taxon>
    </lineage>
</organism>
<feature type="transmembrane region" description="Helical" evidence="2">
    <location>
        <begin position="565"/>
        <end position="587"/>
    </location>
</feature>
<evidence type="ECO:0000256" key="1">
    <source>
        <dbReference type="SAM" id="MobiDB-lite"/>
    </source>
</evidence>
<dbReference type="EMBL" id="JH993228">
    <property type="protein sequence ID" value="EKX31887.1"/>
    <property type="molecule type" value="Genomic_DNA"/>
</dbReference>
<dbReference type="Pfam" id="PF00211">
    <property type="entry name" value="Guanylate_cyc"/>
    <property type="match status" value="2"/>
</dbReference>
<keyword evidence="2" id="KW-0812">Transmembrane</keyword>
<dbReference type="Proteomes" id="UP000011087">
    <property type="component" value="Unassembled WGS sequence"/>
</dbReference>
<evidence type="ECO:0000313" key="4">
    <source>
        <dbReference type="EMBL" id="EKX31887.1"/>
    </source>
</evidence>
<dbReference type="EnsemblProtists" id="EKX31887">
    <property type="protein sequence ID" value="EKX31887"/>
    <property type="gene ID" value="GUITHDRAFT_121936"/>
</dbReference>
<dbReference type="KEGG" id="gtt:GUITHDRAFT_121936"/>
<dbReference type="InterPro" id="IPR029787">
    <property type="entry name" value="Nucleotide_cyclase"/>
</dbReference>
<reference evidence="4 6" key="1">
    <citation type="journal article" date="2012" name="Nature">
        <title>Algal genomes reveal evolutionary mosaicism and the fate of nucleomorphs.</title>
        <authorList>
            <consortium name="DOE Joint Genome Institute"/>
            <person name="Curtis B.A."/>
            <person name="Tanifuji G."/>
            <person name="Burki F."/>
            <person name="Gruber A."/>
            <person name="Irimia M."/>
            <person name="Maruyama S."/>
            <person name="Arias M.C."/>
            <person name="Ball S.G."/>
            <person name="Gile G.H."/>
            <person name="Hirakawa Y."/>
            <person name="Hopkins J.F."/>
            <person name="Kuo A."/>
            <person name="Rensing S.A."/>
            <person name="Schmutz J."/>
            <person name="Symeonidi A."/>
            <person name="Elias M."/>
            <person name="Eveleigh R.J."/>
            <person name="Herman E.K."/>
            <person name="Klute M.J."/>
            <person name="Nakayama T."/>
            <person name="Obornik M."/>
            <person name="Reyes-Prieto A."/>
            <person name="Armbrust E.V."/>
            <person name="Aves S.J."/>
            <person name="Beiko R.G."/>
            <person name="Coutinho P."/>
            <person name="Dacks J.B."/>
            <person name="Durnford D.G."/>
            <person name="Fast N.M."/>
            <person name="Green B.R."/>
            <person name="Grisdale C.J."/>
            <person name="Hempel F."/>
            <person name="Henrissat B."/>
            <person name="Hoppner M.P."/>
            <person name="Ishida K."/>
            <person name="Kim E."/>
            <person name="Koreny L."/>
            <person name="Kroth P.G."/>
            <person name="Liu Y."/>
            <person name="Malik S.B."/>
            <person name="Maier U.G."/>
            <person name="McRose D."/>
            <person name="Mock T."/>
            <person name="Neilson J.A."/>
            <person name="Onodera N.T."/>
            <person name="Poole A.M."/>
            <person name="Pritham E.J."/>
            <person name="Richards T.A."/>
            <person name="Rocap G."/>
            <person name="Roy S.W."/>
            <person name="Sarai C."/>
            <person name="Schaack S."/>
            <person name="Shirato S."/>
            <person name="Slamovits C.H."/>
            <person name="Spencer D.F."/>
            <person name="Suzuki S."/>
            <person name="Worden A.Z."/>
            <person name="Zauner S."/>
            <person name="Barry K."/>
            <person name="Bell C."/>
            <person name="Bharti A.K."/>
            <person name="Crow J.A."/>
            <person name="Grimwood J."/>
            <person name="Kramer R."/>
            <person name="Lindquist E."/>
            <person name="Lucas S."/>
            <person name="Salamov A."/>
            <person name="McFadden G.I."/>
            <person name="Lane C.E."/>
            <person name="Keeling P.J."/>
            <person name="Gray M.W."/>
            <person name="Grigoriev I.V."/>
            <person name="Archibald J.M."/>
        </authorList>
    </citation>
    <scope>NUCLEOTIDE SEQUENCE</scope>
    <source>
        <strain evidence="4 6">CCMP2712</strain>
    </source>
</reference>
<keyword evidence="6" id="KW-1185">Reference proteome</keyword>
<dbReference type="SUPFAM" id="SSF55073">
    <property type="entry name" value="Nucleotide cyclase"/>
    <property type="match status" value="2"/>
</dbReference>
<dbReference type="PROSITE" id="PS50125">
    <property type="entry name" value="GUANYLATE_CYCLASE_2"/>
    <property type="match status" value="2"/>
</dbReference>
<name>L1I746_GUITC</name>
<dbReference type="STRING" id="905079.L1I746"/>
<feature type="transmembrane region" description="Helical" evidence="2">
    <location>
        <begin position="607"/>
        <end position="628"/>
    </location>
</feature>
<dbReference type="GeneID" id="17288602"/>
<keyword evidence="2" id="KW-1133">Transmembrane helix</keyword>
<reference evidence="6" key="2">
    <citation type="submission" date="2012-11" db="EMBL/GenBank/DDBJ databases">
        <authorList>
            <person name="Kuo A."/>
            <person name="Curtis B.A."/>
            <person name="Tanifuji G."/>
            <person name="Burki F."/>
            <person name="Gruber A."/>
            <person name="Irimia M."/>
            <person name="Maruyama S."/>
            <person name="Arias M.C."/>
            <person name="Ball S.G."/>
            <person name="Gile G.H."/>
            <person name="Hirakawa Y."/>
            <person name="Hopkins J.F."/>
            <person name="Rensing S.A."/>
            <person name="Schmutz J."/>
            <person name="Symeonidi A."/>
            <person name="Elias M."/>
            <person name="Eveleigh R.J."/>
            <person name="Herman E.K."/>
            <person name="Klute M.J."/>
            <person name="Nakayama T."/>
            <person name="Obornik M."/>
            <person name="Reyes-Prieto A."/>
            <person name="Armbrust E.V."/>
            <person name="Aves S.J."/>
            <person name="Beiko R.G."/>
            <person name="Coutinho P."/>
            <person name="Dacks J.B."/>
            <person name="Durnford D.G."/>
            <person name="Fast N.M."/>
            <person name="Green B.R."/>
            <person name="Grisdale C."/>
            <person name="Hempe F."/>
            <person name="Henrissat B."/>
            <person name="Hoppner M.P."/>
            <person name="Ishida K.-I."/>
            <person name="Kim E."/>
            <person name="Koreny L."/>
            <person name="Kroth P.G."/>
            <person name="Liu Y."/>
            <person name="Malik S.-B."/>
            <person name="Maier U.G."/>
            <person name="McRose D."/>
            <person name="Mock T."/>
            <person name="Neilson J.A."/>
            <person name="Onodera N.T."/>
            <person name="Poole A.M."/>
            <person name="Pritham E.J."/>
            <person name="Richards T.A."/>
            <person name="Rocap G."/>
            <person name="Roy S.W."/>
            <person name="Sarai C."/>
            <person name="Schaack S."/>
            <person name="Shirato S."/>
            <person name="Slamovits C.H."/>
            <person name="Spencer D.F."/>
            <person name="Suzuki S."/>
            <person name="Worden A.Z."/>
            <person name="Zauner S."/>
            <person name="Barry K."/>
            <person name="Bell C."/>
            <person name="Bharti A.K."/>
            <person name="Crow J.A."/>
            <person name="Grimwood J."/>
            <person name="Kramer R."/>
            <person name="Lindquist E."/>
            <person name="Lucas S."/>
            <person name="Salamov A."/>
            <person name="McFadden G.I."/>
            <person name="Lane C.E."/>
            <person name="Keeling P.J."/>
            <person name="Gray M.W."/>
            <person name="Grigoriev I.V."/>
            <person name="Archibald J.M."/>
        </authorList>
    </citation>
    <scope>NUCLEOTIDE SEQUENCE</scope>
    <source>
        <strain evidence="6">CCMP2712</strain>
    </source>
</reference>
<dbReference type="SMART" id="SM00044">
    <property type="entry name" value="CYCc"/>
    <property type="match status" value="2"/>
</dbReference>
<accession>L1I746</accession>
<protein>
    <recommendedName>
        <fullName evidence="3">Guanylate cyclase domain-containing protein</fullName>
    </recommendedName>
</protein>
<feature type="transmembrane region" description="Helical" evidence="2">
    <location>
        <begin position="704"/>
        <end position="736"/>
    </location>
</feature>
<feature type="transmembrane region" description="Helical" evidence="2">
    <location>
        <begin position="661"/>
        <end position="684"/>
    </location>
</feature>
<keyword evidence="2" id="KW-0472">Membrane</keyword>
<evidence type="ECO:0000259" key="3">
    <source>
        <dbReference type="PROSITE" id="PS50125"/>
    </source>
</evidence>
<dbReference type="HOGENOM" id="CLU_310252_0_0_1"/>
<dbReference type="eggNOG" id="KOG4171">
    <property type="taxonomic scope" value="Eukaryota"/>
</dbReference>
<dbReference type="OMA" id="WAWSSQS"/>
<dbReference type="InterPro" id="IPR001054">
    <property type="entry name" value="A/G_cyclase"/>
</dbReference>
<evidence type="ECO:0000313" key="6">
    <source>
        <dbReference type="Proteomes" id="UP000011087"/>
    </source>
</evidence>
<dbReference type="CDD" id="cd07302">
    <property type="entry name" value="CHD"/>
    <property type="match status" value="1"/>
</dbReference>
<feature type="region of interest" description="Disordered" evidence="1">
    <location>
        <begin position="458"/>
        <end position="508"/>
    </location>
</feature>
<evidence type="ECO:0000313" key="5">
    <source>
        <dbReference type="EnsemblProtists" id="EKX31887"/>
    </source>
</evidence>
<feature type="compositionally biased region" description="Low complexity" evidence="1">
    <location>
        <begin position="484"/>
        <end position="495"/>
    </location>
</feature>
<reference evidence="5" key="3">
    <citation type="submission" date="2016-03" db="UniProtKB">
        <authorList>
            <consortium name="EnsemblProtists"/>
        </authorList>
    </citation>
    <scope>IDENTIFICATION</scope>
</reference>
<feature type="domain" description="Guanylate cyclase" evidence="3">
    <location>
        <begin position="797"/>
        <end position="926"/>
    </location>
</feature>
<gene>
    <name evidence="4" type="ORF">GUITHDRAFT_121936</name>
</gene>
<sequence>MRQRDQVFANHGIPLLCEEADELAFRLQYNRYHKKTIERIMLGLALPSFEPYVNRSRNKDILFTVWNTLAFMLEIARKTIADLRRSETPMMLSPHVNMTIDYLHGVPWTWSCSDSNPVDTAWKHHTVFSFEDAQCTSRLLTNESISVFLFVGFFIPLTAGIDGQSAAWLCVTEVLSYVLSGLCVGHELGSMVHVVVLLGTFTLANILICNSRISAARERFMREKGLKASTAQTLQLLCTMIPRSLHTKLKHEKQKLFVGNTMDHCTIMHLRISPAASEDVSRRPHDVFNLVDKVFSDFDSLVDAFGMFKHYHSEDVYVVACPRAACPFQAPVNHAAYVSISAKKMIILAQQLIERSKLYRSPSGEVLWAKVGIHVGEVAGAVIGHQRRFYSLFGSTIHDCRRLCDASEAGRILCSEQLVEILRKDVSTCLIYHRSEAGESQLGSAYFVEVDEENSLDLDPESLYSSSTSNIPRREEEHPMSLQTASSASNATTSSGNAMDAETSVSDASNSNTTWRIFLQEDQEEDLVEKSKRSREALHHVNSTWCEFADVATEASFLESRAMNVFTRTLIGIFCNSVVFLSSLHALKDLRILQVEEYRHVSWRISFMQFAGFSVQLMILLCGLVAYFSHLRFFHSGSVKTAASLHSCVVFWQRALVLCNFVFLAALVLCGIWINTTGSCLLFFPVFSASNLLQAGCQLKEHTIIMLITTGLTVVLIYCWIPGMSLVAIIFTYFVLYMSNRALKEFNWVEREQWSASQLISAENKAILHILNDLFPPDIAHEIVSTGRITTRLRRAVVLVLDISCFSQLTAQLTPLQAAELFHLLFSRLDSVASSFRAAFKVDSHNETYSCAAWAKPGEEQSMCKRMETMGRRMVAEVMEVAREKKVDLHATVGIAMGGCVAGAIGRLQQRYQLKGEAMEEARRLQACAGRNEVRMGEAVKKLVGENEM</sequence>